<feature type="region of interest" description="Disordered" evidence="1">
    <location>
        <begin position="1084"/>
        <end position="1113"/>
    </location>
</feature>
<dbReference type="Proteomes" id="UP000237631">
    <property type="component" value="Unassembled WGS sequence"/>
</dbReference>
<comment type="caution">
    <text evidence="2">The sequence shown here is derived from an EMBL/GenBank/DDBJ whole genome shotgun (WGS) entry which is preliminary data.</text>
</comment>
<feature type="compositionally biased region" description="Pro residues" evidence="1">
    <location>
        <begin position="51"/>
        <end position="61"/>
    </location>
</feature>
<proteinExistence type="predicted"/>
<evidence type="ECO:0000313" key="3">
    <source>
        <dbReference type="Proteomes" id="UP000237631"/>
    </source>
</evidence>
<evidence type="ECO:0000313" key="2">
    <source>
        <dbReference type="EMBL" id="PPJ57552.1"/>
    </source>
</evidence>
<feature type="compositionally biased region" description="Polar residues" evidence="1">
    <location>
        <begin position="1339"/>
        <end position="1349"/>
    </location>
</feature>
<feature type="region of interest" description="Disordered" evidence="1">
    <location>
        <begin position="1339"/>
        <end position="1362"/>
    </location>
</feature>
<protein>
    <submittedName>
        <fullName evidence="2">Uncharacterized protein</fullName>
    </submittedName>
</protein>
<evidence type="ECO:0000256" key="1">
    <source>
        <dbReference type="SAM" id="MobiDB-lite"/>
    </source>
</evidence>
<keyword evidence="3" id="KW-1185">Reference proteome</keyword>
<feature type="compositionally biased region" description="Low complexity" evidence="1">
    <location>
        <begin position="1041"/>
        <end position="1056"/>
    </location>
</feature>
<dbReference type="STRING" id="357750.A0A2S6CCU6"/>
<feature type="region of interest" description="Disordered" evidence="1">
    <location>
        <begin position="1041"/>
        <end position="1065"/>
    </location>
</feature>
<dbReference type="PANTHER" id="PTHR42064">
    <property type="entry name" value="YALI0F28677P"/>
    <property type="match status" value="1"/>
</dbReference>
<feature type="compositionally biased region" description="Pro residues" evidence="1">
    <location>
        <begin position="71"/>
        <end position="80"/>
    </location>
</feature>
<dbReference type="PANTHER" id="PTHR42064:SF1">
    <property type="entry name" value="YALI0F28677P"/>
    <property type="match status" value="1"/>
</dbReference>
<dbReference type="OrthoDB" id="3548913at2759"/>
<organism evidence="2 3">
    <name type="scientific">Cercospora berteroae</name>
    <dbReference type="NCBI Taxonomy" id="357750"/>
    <lineage>
        <taxon>Eukaryota</taxon>
        <taxon>Fungi</taxon>
        <taxon>Dikarya</taxon>
        <taxon>Ascomycota</taxon>
        <taxon>Pezizomycotina</taxon>
        <taxon>Dothideomycetes</taxon>
        <taxon>Dothideomycetidae</taxon>
        <taxon>Mycosphaerellales</taxon>
        <taxon>Mycosphaerellaceae</taxon>
        <taxon>Cercospora</taxon>
    </lineage>
</organism>
<name>A0A2S6CCU6_9PEZI</name>
<feature type="compositionally biased region" description="Low complexity" evidence="1">
    <location>
        <begin position="1085"/>
        <end position="1098"/>
    </location>
</feature>
<feature type="compositionally biased region" description="Basic and acidic residues" evidence="1">
    <location>
        <begin position="1"/>
        <end position="16"/>
    </location>
</feature>
<feature type="compositionally biased region" description="Polar residues" evidence="1">
    <location>
        <begin position="25"/>
        <end position="36"/>
    </location>
</feature>
<accession>A0A2S6CCU6</accession>
<gene>
    <name evidence="2" type="ORF">CBER1_11744</name>
</gene>
<feature type="region of interest" description="Disordered" evidence="1">
    <location>
        <begin position="1"/>
        <end position="107"/>
    </location>
</feature>
<feature type="compositionally biased region" description="Polar residues" evidence="1">
    <location>
        <begin position="83"/>
        <end position="96"/>
    </location>
</feature>
<reference evidence="3" key="1">
    <citation type="journal article" date="2017" name="bioRxiv">
        <title>Conservation of a gene cluster reveals novel cercosporin biosynthetic mechanisms and extends production to the genus Colletotrichum.</title>
        <authorList>
            <person name="de Jonge R."/>
            <person name="Ebert M.K."/>
            <person name="Huitt-Roehl C.R."/>
            <person name="Pal P."/>
            <person name="Suttle J.C."/>
            <person name="Spanner R.E."/>
            <person name="Neubauer J.D."/>
            <person name="Jurick W.M.II."/>
            <person name="Stott K.A."/>
            <person name="Secor G.A."/>
            <person name="Thomma B.P.H.J."/>
            <person name="Van de Peer Y."/>
            <person name="Townsend C.A."/>
            <person name="Bolton M.D."/>
        </authorList>
    </citation>
    <scope>NUCLEOTIDE SEQUENCE [LARGE SCALE GENOMIC DNA]</scope>
    <source>
        <strain evidence="3">CBS538.71</strain>
    </source>
</reference>
<dbReference type="EMBL" id="PNEN01000491">
    <property type="protein sequence ID" value="PPJ57552.1"/>
    <property type="molecule type" value="Genomic_DNA"/>
</dbReference>
<sequence length="1469" mass="163557">MPDTRSPPEGEERDGPSSDLVSPRASHQASTSSTPGISHLDGSPRDLDFTPNPPSPGPPSQPNMADEAAPPGEPNSPPPTSGQITTQQATSRQALPSTMHRPQLPRDTVVRATAPATNDFEHVPACLSDITHLLRLQKYHKRRCLHAQEELHRLQIATAKAARLRRTAHAVQRTLAECIRSEDRSSFANVLHAFQDVCEDAAKTSHPPVPGANQSPVAAKPFESFLNDISSASRNVVLDLVAKLRYDGHFLAERISALTPKELHALLPERVVSRSSDSVFASSTTRTSRNSRPLGFAVDAQVDVLNAYAYGSPLEALVFGPGLPLRDDHADRRRTTEVWATVCAKVITEQKPGGERLVPALLDMWSNGEPWLGKDRLETWMLQTLQRGAFVLEQPTKQTFRARVEGRPDVSAQDEARMEAFYAEATDSLLALFGDQHAPSVIPPGALSFCQAVSQKLRDSPQQRALPAFILTRWLFNSFIMDVVHLPEAHMMTTDHYTSDLSRQRILREIAVRAQKAVFDVAYYFKHGNPIMPETANRVNSIMARISGPSPHSPLRKAQPVPEPSPFLVLSLRDVTTILSALYPRRRPNSISSDSDISKSGLHSSASSVSGFSLFRNTRTPDQCTADSFNPFLKYSETTNANASDISLVDDDPNDIQVKDACIELEDLATRRTGAFKESWDIVAVETRTQSLCSMREKCSEIRLAQRNYFLSTNQSVTLLDSLSDQHREVAHQLKPLLHLYGHFDIPEPLENGATHSSQTWAKLERLFENAVQDCQTAGDYAEAQRWFQRLHDVHAAILAGDSAVVLQRILRALQGSAQRSISEWAELEMVCERWVATLQPGSSMHSMYLKPIIQQNEALRDKMWYVADVRTSAAYEEARLVASALRIMGKPSKTPKTKTSQPLRHWPTSRYSIGSLHIKSEAQILDILSARSEYCGPNKLSDDQARATLQWMQRENIDNLCRGEERLHKLLLEIRKCVDLVSNHSPSDNSLLWSNTLFARDTSLRTRDSPPRRRSHFLPNLYGNTLSSDYLSLSSQLRSNDSLSNTSHTLSNSSSRDYLDARSPTLTNRSSVPFWSPAMSEVDSPSSATSVASSQTQWAPDVAPTPEPTNSLSTDLQALEKLRQRVTGLMLSDLTSTLFHDGSETDHAFWTGLGLELTERYFRSIQTWHSSAGSQTPTADSDIPAKPTMMRFDFDNAFENLMQKFVASSNPTTKLKCLYDIDRLLGPYMKEQRNNMSSAVSFMKGVQDLKLHTGADDMTETSIAGFRNLFAKSSLRPKTIFRDMQSIASLLPAAVLHNTPEGKAFAHAAVAITRLKTEVRTIMVETADSIIAYHSNNRGHGRSSSIAQQERDSATFAAPSPPAEDVARYTMSDAAHLLQITAKEGHIVAQRELGTLYLTHPELMDRIIAPFTRPKDVFKEELEARWKKNQDPHRLDPLIMCVAHHWMTLSSKANDSLAKETLKQLEDM</sequence>